<dbReference type="Pfam" id="PF09803">
    <property type="entry name" value="Pet100"/>
    <property type="match status" value="1"/>
</dbReference>
<proteinExistence type="predicted"/>
<dbReference type="GO" id="GO:0033617">
    <property type="term" value="P:mitochondrial respiratory chain complex IV assembly"/>
    <property type="evidence" value="ECO:0007669"/>
    <property type="project" value="InterPro"/>
</dbReference>
<organism evidence="4 5">
    <name type="scientific">Heterorhabditis bacteriophora</name>
    <name type="common">Entomopathogenic nematode worm</name>
    <dbReference type="NCBI Taxonomy" id="37862"/>
    <lineage>
        <taxon>Eukaryota</taxon>
        <taxon>Metazoa</taxon>
        <taxon>Ecdysozoa</taxon>
        <taxon>Nematoda</taxon>
        <taxon>Chromadorea</taxon>
        <taxon>Rhabditida</taxon>
        <taxon>Rhabditina</taxon>
        <taxon>Rhabditomorpha</taxon>
        <taxon>Strongyloidea</taxon>
        <taxon>Heterorhabditidae</taxon>
        <taxon>Heterorhabditis</taxon>
    </lineage>
</organism>
<evidence type="ECO:0000256" key="1">
    <source>
        <dbReference type="SAM" id="Coils"/>
    </source>
</evidence>
<keyword evidence="4" id="KW-1185">Reference proteome</keyword>
<feature type="transmembrane region" description="Helical" evidence="3">
    <location>
        <begin position="197"/>
        <end position="214"/>
    </location>
</feature>
<evidence type="ECO:0000256" key="2">
    <source>
        <dbReference type="SAM" id="MobiDB-lite"/>
    </source>
</evidence>
<evidence type="ECO:0000256" key="3">
    <source>
        <dbReference type="SAM" id="Phobius"/>
    </source>
</evidence>
<keyword evidence="3" id="KW-0472">Membrane</keyword>
<feature type="coiled-coil region" evidence="1">
    <location>
        <begin position="561"/>
        <end position="616"/>
    </location>
</feature>
<keyword evidence="3" id="KW-0812">Transmembrane</keyword>
<name>A0A1I7XUC5_HETBA</name>
<keyword evidence="3" id="KW-1133">Transmembrane helix</keyword>
<dbReference type="Proteomes" id="UP000095283">
    <property type="component" value="Unplaced"/>
</dbReference>
<dbReference type="WBParaSite" id="Hba_20947">
    <property type="protein sequence ID" value="Hba_20947"/>
    <property type="gene ID" value="Hba_20947"/>
</dbReference>
<dbReference type="GO" id="GO:0005739">
    <property type="term" value="C:mitochondrion"/>
    <property type="evidence" value="ECO:0007669"/>
    <property type="project" value="InterPro"/>
</dbReference>
<evidence type="ECO:0000313" key="5">
    <source>
        <dbReference type="WBParaSite" id="Hba_20947"/>
    </source>
</evidence>
<feature type="region of interest" description="Disordered" evidence="2">
    <location>
        <begin position="693"/>
        <end position="724"/>
    </location>
</feature>
<evidence type="ECO:0000313" key="4">
    <source>
        <dbReference type="Proteomes" id="UP000095283"/>
    </source>
</evidence>
<accession>A0A1I7XUC5</accession>
<feature type="transmembrane region" description="Helical" evidence="3">
    <location>
        <begin position="158"/>
        <end position="185"/>
    </location>
</feature>
<dbReference type="InterPro" id="IPR018625">
    <property type="entry name" value="Pet100"/>
</dbReference>
<reference evidence="5" key="1">
    <citation type="submission" date="2016-11" db="UniProtKB">
        <authorList>
            <consortium name="WormBaseParasite"/>
        </authorList>
    </citation>
    <scope>IDENTIFICATION</scope>
</reference>
<sequence>MSMVSNFLQIQRDELDAIRSCYGDRVNIEDIDTNIKGHIIIELEALSQCSMVHVTVKGGMFNTEGGLYNLIVLQKVLYNFVNYRAHGIGLCHLCGYSFCRYCSKDCHGIEAHRFNEADRVRIIEEWESGTERDKLIMSQRKMMAATQCTAQSVTQRSAGFVMILSALMKWSIISVLMESVSISLIVLKGDGRVETRIWSIFLMVAFPVGAFWLFNQPYIFKEFMKDQFRKAFPLRGETFASRPTPVATPSTSQITKRLNFDDSFSTPSVLNLNAQMCEAKEEIDLLKRKLLNARTELDRIKDKDKERILNIEKLQNDIFELKKQLVIKEQNTELKAVKSRICEAERLLEEWREVGNRFHRYFKCTKARLLVAQEVIQSNNLWTDDVKHKLSTAWNTTECNVARLEDCDLDVVLTDISIISAVNDENGTSCAISLEGKDCEKPIFNCKIGTDESGDVLNGGGSIDIFRHPLSPILSGAANSGQAESSFTSIMNSTLANTSIDYIKDEKIERMDLENSLLKDRQLSILQKAELESLRSACANKIFDSIEGSSEERAAEFIKRVQELTLRTRQQEKELEVLTKDRDNLSKRVDYLNRDNADLEETLSDEKSSKESLSRDIDEKSALLKSAMETITSLKHDICQLSEDLSRANVNIKSLESQLKVASQDKEGTDAGENTKIFHMQMNPLQEAMDKLREEEDKHEIRKRKAEENESEDPHGAKRSKNERIDALENQLKKSQKEKDLAVRMQSEIAKKYRSVTYRIHRRKTVDTGIFISCHTPVGISPGANRRIGENTYF</sequence>
<dbReference type="AlphaFoldDB" id="A0A1I7XUC5"/>
<keyword evidence="1" id="KW-0175">Coiled coil</keyword>
<feature type="coiled-coil region" evidence="1">
    <location>
        <begin position="283"/>
        <end position="331"/>
    </location>
</feature>
<protein>
    <submittedName>
        <fullName evidence="5">C2H2-type domain-containing protein</fullName>
    </submittedName>
</protein>